<sequence length="240" mass="27348">MLEIKGVLHCDLLERWEVGTMPSLIHFRFAVGRVPHKILSSGKLICIELDISNHDFHSFLSGCFQLEQLQLTNTQYVLDSGYTPYHGEEDLWIPETPVILESLRRMTLVVESRQRYVQDALTLIRAPRLEHLMVDATENDIVTAQWCELEFIWKEALNAFNFAISLKAFLQHSGQYLTTLKLLGISMSDVDLLQSLQHIEALRTLVVGDTEHSLEGRILVCGEKSKYPLSVLLLGDVKES</sequence>
<gene>
    <name evidence="1" type="ORF">BT96DRAFT_1010706</name>
</gene>
<dbReference type="EMBL" id="ML771607">
    <property type="protein sequence ID" value="KAE9382407.1"/>
    <property type="molecule type" value="Genomic_DNA"/>
</dbReference>
<evidence type="ECO:0000313" key="1">
    <source>
        <dbReference type="EMBL" id="KAE9382407.1"/>
    </source>
</evidence>
<proteinExistence type="predicted"/>
<organism evidence="1 2">
    <name type="scientific">Gymnopus androsaceus JB14</name>
    <dbReference type="NCBI Taxonomy" id="1447944"/>
    <lineage>
        <taxon>Eukaryota</taxon>
        <taxon>Fungi</taxon>
        <taxon>Dikarya</taxon>
        <taxon>Basidiomycota</taxon>
        <taxon>Agaricomycotina</taxon>
        <taxon>Agaricomycetes</taxon>
        <taxon>Agaricomycetidae</taxon>
        <taxon>Agaricales</taxon>
        <taxon>Marasmiineae</taxon>
        <taxon>Omphalotaceae</taxon>
        <taxon>Gymnopus</taxon>
    </lineage>
</organism>
<reference evidence="1" key="1">
    <citation type="journal article" date="2019" name="Environ. Microbiol.">
        <title>Fungal ecological strategies reflected in gene transcription - a case study of two litter decomposers.</title>
        <authorList>
            <person name="Barbi F."/>
            <person name="Kohler A."/>
            <person name="Barry K."/>
            <person name="Baskaran P."/>
            <person name="Daum C."/>
            <person name="Fauchery L."/>
            <person name="Ihrmark K."/>
            <person name="Kuo A."/>
            <person name="LaButti K."/>
            <person name="Lipzen A."/>
            <person name="Morin E."/>
            <person name="Grigoriev I.V."/>
            <person name="Henrissat B."/>
            <person name="Lindahl B."/>
            <person name="Martin F."/>
        </authorList>
    </citation>
    <scope>NUCLEOTIDE SEQUENCE</scope>
    <source>
        <strain evidence="1">JB14</strain>
    </source>
</reference>
<dbReference type="InterPro" id="IPR032675">
    <property type="entry name" value="LRR_dom_sf"/>
</dbReference>
<protein>
    <submittedName>
        <fullName evidence="1">Uncharacterized protein</fullName>
    </submittedName>
</protein>
<keyword evidence="2" id="KW-1185">Reference proteome</keyword>
<dbReference type="Gene3D" id="3.80.10.10">
    <property type="entry name" value="Ribonuclease Inhibitor"/>
    <property type="match status" value="1"/>
</dbReference>
<name>A0A6A4GAB9_9AGAR</name>
<evidence type="ECO:0000313" key="2">
    <source>
        <dbReference type="Proteomes" id="UP000799118"/>
    </source>
</evidence>
<dbReference type="AlphaFoldDB" id="A0A6A4GAB9"/>
<dbReference type="Proteomes" id="UP000799118">
    <property type="component" value="Unassembled WGS sequence"/>
</dbReference>
<accession>A0A6A4GAB9</accession>